<dbReference type="EMBL" id="JBEPMM010000006">
    <property type="protein sequence ID" value="MET3693134.1"/>
    <property type="molecule type" value="Genomic_DNA"/>
</dbReference>
<protein>
    <submittedName>
        <fullName evidence="3">Uncharacterized protein</fullName>
    </submittedName>
</protein>
<reference evidence="3 4" key="1">
    <citation type="submission" date="2024-06" db="EMBL/GenBank/DDBJ databases">
        <title>Genomic Encyclopedia of Type Strains, Phase IV (KMG-IV): sequencing the most valuable type-strain genomes for metagenomic binning, comparative biology and taxonomic classification.</title>
        <authorList>
            <person name="Goeker M."/>
        </authorList>
    </citation>
    <scope>NUCLEOTIDE SEQUENCE [LARGE SCALE GENOMIC DNA]</scope>
    <source>
        <strain evidence="3 4">DSM 21331</strain>
    </source>
</reference>
<evidence type="ECO:0000256" key="2">
    <source>
        <dbReference type="SAM" id="SignalP"/>
    </source>
</evidence>
<proteinExistence type="predicted"/>
<evidence type="ECO:0000256" key="1">
    <source>
        <dbReference type="SAM" id="MobiDB-lite"/>
    </source>
</evidence>
<feature type="region of interest" description="Disordered" evidence="1">
    <location>
        <begin position="61"/>
        <end position="108"/>
    </location>
</feature>
<accession>A0ABV2L663</accession>
<dbReference type="RefSeq" id="WP_238276482.1">
    <property type="nucleotide sequence ID" value="NZ_BPQL01000016.1"/>
</dbReference>
<feature type="signal peptide" evidence="2">
    <location>
        <begin position="1"/>
        <end position="20"/>
    </location>
</feature>
<keyword evidence="4" id="KW-1185">Reference proteome</keyword>
<evidence type="ECO:0000313" key="4">
    <source>
        <dbReference type="Proteomes" id="UP001549145"/>
    </source>
</evidence>
<feature type="compositionally biased region" description="Basic and acidic residues" evidence="1">
    <location>
        <begin position="92"/>
        <end position="108"/>
    </location>
</feature>
<feature type="chain" id="PRO_5045295698" evidence="2">
    <location>
        <begin position="21"/>
        <end position="108"/>
    </location>
</feature>
<sequence>MSFFLRAALVIGFLSWLALQRQGPAAPALVPDRAEVAAAALDLWEALPEEARADVLHGGGAEVIRRVAGPPPSSRDTLSDSDRKPPWRGAQSRRDGARVAERGERSIP</sequence>
<organism evidence="3 4">
    <name type="scientific">Methylobacterium goesingense</name>
    <dbReference type="NCBI Taxonomy" id="243690"/>
    <lineage>
        <taxon>Bacteria</taxon>
        <taxon>Pseudomonadati</taxon>
        <taxon>Pseudomonadota</taxon>
        <taxon>Alphaproteobacteria</taxon>
        <taxon>Hyphomicrobiales</taxon>
        <taxon>Methylobacteriaceae</taxon>
        <taxon>Methylobacterium</taxon>
    </lineage>
</organism>
<gene>
    <name evidence="3" type="ORF">ABID43_002678</name>
</gene>
<comment type="caution">
    <text evidence="3">The sequence shown here is derived from an EMBL/GenBank/DDBJ whole genome shotgun (WGS) entry which is preliminary data.</text>
</comment>
<dbReference type="Proteomes" id="UP001549145">
    <property type="component" value="Unassembled WGS sequence"/>
</dbReference>
<keyword evidence="2" id="KW-0732">Signal</keyword>
<evidence type="ECO:0000313" key="3">
    <source>
        <dbReference type="EMBL" id="MET3693134.1"/>
    </source>
</evidence>
<name>A0ABV2L663_9HYPH</name>